<feature type="transmembrane region" description="Helical" evidence="7">
    <location>
        <begin position="422"/>
        <end position="441"/>
    </location>
</feature>
<reference evidence="8" key="2">
    <citation type="submission" date="2015-06" db="UniProtKB">
        <authorList>
            <consortium name="EnsemblProtists"/>
        </authorList>
    </citation>
    <scope>IDENTIFICATION</scope>
    <source>
        <strain evidence="8">Emoy2</strain>
    </source>
</reference>
<evidence type="ECO:0000256" key="6">
    <source>
        <dbReference type="SAM" id="MobiDB-lite"/>
    </source>
</evidence>
<evidence type="ECO:0000256" key="2">
    <source>
        <dbReference type="ARBA" id="ARBA00007049"/>
    </source>
</evidence>
<keyword evidence="3 7" id="KW-0812">Transmembrane</keyword>
<protein>
    <submittedName>
        <fullName evidence="8">Uncharacterized protein</fullName>
    </submittedName>
</protein>
<dbReference type="Pfam" id="PF01988">
    <property type="entry name" value="VIT1"/>
    <property type="match status" value="1"/>
</dbReference>
<keyword evidence="9" id="KW-1185">Reference proteome</keyword>
<dbReference type="PANTHER" id="PTHR31851">
    <property type="entry name" value="FE(2+)/MN(2+) TRANSPORTER PCL1"/>
    <property type="match status" value="1"/>
</dbReference>
<feature type="transmembrane region" description="Helical" evidence="7">
    <location>
        <begin position="387"/>
        <end position="410"/>
    </location>
</feature>
<evidence type="ECO:0000256" key="4">
    <source>
        <dbReference type="ARBA" id="ARBA00022989"/>
    </source>
</evidence>
<organism evidence="8 9">
    <name type="scientific">Hyaloperonospora arabidopsidis (strain Emoy2)</name>
    <name type="common">Downy mildew agent</name>
    <name type="synonym">Peronospora arabidopsidis</name>
    <dbReference type="NCBI Taxonomy" id="559515"/>
    <lineage>
        <taxon>Eukaryota</taxon>
        <taxon>Sar</taxon>
        <taxon>Stramenopiles</taxon>
        <taxon>Oomycota</taxon>
        <taxon>Peronosporomycetes</taxon>
        <taxon>Peronosporales</taxon>
        <taxon>Peronosporaceae</taxon>
        <taxon>Hyaloperonospora</taxon>
    </lineage>
</organism>
<feature type="transmembrane region" description="Helical" evidence="7">
    <location>
        <begin position="453"/>
        <end position="475"/>
    </location>
</feature>
<evidence type="ECO:0000313" key="9">
    <source>
        <dbReference type="Proteomes" id="UP000011713"/>
    </source>
</evidence>
<dbReference type="AlphaFoldDB" id="M4B5X7"/>
<feature type="region of interest" description="Disordered" evidence="6">
    <location>
        <begin position="120"/>
        <end position="198"/>
    </location>
</feature>
<evidence type="ECO:0000256" key="3">
    <source>
        <dbReference type="ARBA" id="ARBA00022692"/>
    </source>
</evidence>
<dbReference type="Pfam" id="PF04979">
    <property type="entry name" value="IPP-2"/>
    <property type="match status" value="1"/>
</dbReference>
<dbReference type="GO" id="GO:0012505">
    <property type="term" value="C:endomembrane system"/>
    <property type="evidence" value="ECO:0007669"/>
    <property type="project" value="UniProtKB-SubCell"/>
</dbReference>
<feature type="compositionally biased region" description="Low complexity" evidence="6">
    <location>
        <begin position="179"/>
        <end position="191"/>
    </location>
</feature>
<feature type="compositionally biased region" description="Basic and acidic residues" evidence="6">
    <location>
        <begin position="122"/>
        <end position="150"/>
    </location>
</feature>
<dbReference type="VEuPathDB" id="FungiDB:HpaG801677"/>
<dbReference type="InParanoid" id="M4B5X7"/>
<keyword evidence="5 7" id="KW-0472">Membrane</keyword>
<dbReference type="InterPro" id="IPR007062">
    <property type="entry name" value="PPI-2"/>
</dbReference>
<dbReference type="GO" id="GO:0009966">
    <property type="term" value="P:regulation of signal transduction"/>
    <property type="evidence" value="ECO:0007669"/>
    <property type="project" value="InterPro"/>
</dbReference>
<accession>M4B5X7</accession>
<dbReference type="GO" id="GO:0004864">
    <property type="term" value="F:protein phosphatase inhibitor activity"/>
    <property type="evidence" value="ECO:0007669"/>
    <property type="project" value="InterPro"/>
</dbReference>
<feature type="compositionally biased region" description="Acidic residues" evidence="6">
    <location>
        <begin position="158"/>
        <end position="172"/>
    </location>
</feature>
<feature type="region of interest" description="Disordered" evidence="6">
    <location>
        <begin position="95"/>
        <end position="114"/>
    </location>
</feature>
<dbReference type="EnsemblProtists" id="HpaT801677">
    <property type="protein sequence ID" value="HpaP801677"/>
    <property type="gene ID" value="HpaG801677"/>
</dbReference>
<reference evidence="9" key="1">
    <citation type="journal article" date="2010" name="Science">
        <title>Signatures of adaptation to obligate biotrophy in the Hyaloperonospora arabidopsidis genome.</title>
        <authorList>
            <person name="Baxter L."/>
            <person name="Tripathy S."/>
            <person name="Ishaque N."/>
            <person name="Boot N."/>
            <person name="Cabral A."/>
            <person name="Kemen E."/>
            <person name="Thines M."/>
            <person name="Ah-Fong A."/>
            <person name="Anderson R."/>
            <person name="Badejoko W."/>
            <person name="Bittner-Eddy P."/>
            <person name="Boore J.L."/>
            <person name="Chibucos M.C."/>
            <person name="Coates M."/>
            <person name="Dehal P."/>
            <person name="Delehaunty K."/>
            <person name="Dong S."/>
            <person name="Downton P."/>
            <person name="Dumas B."/>
            <person name="Fabro G."/>
            <person name="Fronick C."/>
            <person name="Fuerstenberg S.I."/>
            <person name="Fulton L."/>
            <person name="Gaulin E."/>
            <person name="Govers F."/>
            <person name="Hughes L."/>
            <person name="Humphray S."/>
            <person name="Jiang R.H."/>
            <person name="Judelson H."/>
            <person name="Kamoun S."/>
            <person name="Kyung K."/>
            <person name="Meijer H."/>
            <person name="Minx P."/>
            <person name="Morris P."/>
            <person name="Nelson J."/>
            <person name="Phuntumart V."/>
            <person name="Qutob D."/>
            <person name="Rehmany A."/>
            <person name="Rougon-Cardoso A."/>
            <person name="Ryden P."/>
            <person name="Torto-Alalibo T."/>
            <person name="Studholme D."/>
            <person name="Wang Y."/>
            <person name="Win J."/>
            <person name="Wood J."/>
            <person name="Clifton S.W."/>
            <person name="Rogers J."/>
            <person name="Van den Ackerveken G."/>
            <person name="Jones J.D."/>
            <person name="McDowell J.M."/>
            <person name="Beynon J."/>
            <person name="Tyler B.M."/>
        </authorList>
    </citation>
    <scope>NUCLEOTIDE SEQUENCE [LARGE SCALE GENOMIC DNA]</scope>
    <source>
        <strain evidence="9">Emoy2</strain>
    </source>
</reference>
<evidence type="ECO:0000313" key="8">
    <source>
        <dbReference type="EnsemblProtists" id="HpaP801677"/>
    </source>
</evidence>
<dbReference type="Proteomes" id="UP000011713">
    <property type="component" value="Unassembled WGS sequence"/>
</dbReference>
<proteinExistence type="inferred from homology"/>
<keyword evidence="4 7" id="KW-1133">Transmembrane helix</keyword>
<dbReference type="InterPro" id="IPR008217">
    <property type="entry name" value="Ccc1_fam"/>
</dbReference>
<dbReference type="HOGENOM" id="CLU_564376_0_0_1"/>
<dbReference type="GO" id="GO:0030026">
    <property type="term" value="P:intracellular manganese ion homeostasis"/>
    <property type="evidence" value="ECO:0007669"/>
    <property type="project" value="InterPro"/>
</dbReference>
<name>M4B5X7_HYAAE</name>
<evidence type="ECO:0000256" key="5">
    <source>
        <dbReference type="ARBA" id="ARBA00023136"/>
    </source>
</evidence>
<sequence>MEEEKMLKLKAAPPHKAFVSGQSHSHGDAHVTWDEETIALHDMDRGTRMKIEEPNTPYHYYVESDQVGAVSPARSFSGQPSMQWEELQAKLRDVENTTQDESAESDEESSSSALEGLNFAARDSEGKKIHKDPSFADKRKNHYNEFERVRNWKMQHGEEDDGNDGDHDDEEEEKRATNPSTSPSQKSTKSSYGSNPNASQMLMVNVKDAFGSGDGEKSRLLHQLKTERGKAGGDGDPYFQSTHAQENHLKGGEYIKSAVYGGLDGIITTFATVTSVAGSGLPHAVILIIGLAHLVADGLSMGLGDMLSSQAEADLANHERSREVWEFENYPEGEIDEMVEVYEKKGVSTEDARLVVQTLAKYKEAFIDIMMVEELNLMPVDAEDSPLTGGLITFLSFMLFGIIPLLSYLVNLVPGIDMSPTTTLYLSCFLTVVTLFLLGAVKGRFVGQKMWRAGGSMAINGTIAAACGWVIGYLLQLTGIQNVG</sequence>
<dbReference type="eggNOG" id="KOG4473">
    <property type="taxonomic scope" value="Eukaryota"/>
</dbReference>
<evidence type="ECO:0000256" key="7">
    <source>
        <dbReference type="SAM" id="Phobius"/>
    </source>
</evidence>
<dbReference type="GO" id="GO:0005384">
    <property type="term" value="F:manganese ion transmembrane transporter activity"/>
    <property type="evidence" value="ECO:0007669"/>
    <property type="project" value="InterPro"/>
</dbReference>
<comment type="subcellular location">
    <subcellularLocation>
        <location evidence="1">Endomembrane system</location>
        <topology evidence="1">Multi-pass membrane protein</topology>
    </subcellularLocation>
</comment>
<dbReference type="STRING" id="559515.M4B5X7"/>
<dbReference type="CDD" id="cd02434">
    <property type="entry name" value="Nodulin-21_like_3"/>
    <property type="match status" value="1"/>
</dbReference>
<dbReference type="EMBL" id="JH598461">
    <property type="status" value="NOT_ANNOTATED_CDS"/>
    <property type="molecule type" value="Genomic_DNA"/>
</dbReference>
<evidence type="ECO:0000256" key="1">
    <source>
        <dbReference type="ARBA" id="ARBA00004127"/>
    </source>
</evidence>
<comment type="similarity">
    <text evidence="2">Belongs to the CCC1 family.</text>
</comment>